<dbReference type="InterPro" id="IPR029044">
    <property type="entry name" value="Nucleotide-diphossugar_trans"/>
</dbReference>
<comment type="caution">
    <text evidence="10">The sequence shown here is derived from an EMBL/GenBank/DDBJ whole genome shotgun (WGS) entry which is preliminary data.</text>
</comment>
<keyword evidence="1 8" id="KW-0963">Cytoplasm</keyword>
<comment type="similarity">
    <text evidence="8">Belongs to the MobA family.</text>
</comment>
<evidence type="ECO:0000256" key="2">
    <source>
        <dbReference type="ARBA" id="ARBA00022679"/>
    </source>
</evidence>
<dbReference type="PANTHER" id="PTHR19136:SF81">
    <property type="entry name" value="MOLYBDENUM COFACTOR GUANYLYLTRANSFERASE"/>
    <property type="match status" value="1"/>
</dbReference>
<dbReference type="InterPro" id="IPR013482">
    <property type="entry name" value="Molybde_CF_guanTrfase"/>
</dbReference>
<feature type="binding site" evidence="8">
    <location>
        <position position="24"/>
    </location>
    <ligand>
        <name>GTP</name>
        <dbReference type="ChEBI" id="CHEBI:37565"/>
    </ligand>
</feature>
<sequence length="190" mass="21344">MNALANIPAYILCGGKSSRMGRDKGLVILQDKPLITNIISSLKKITINIFLVTDNQDYLSFGFPLLSDNYKDRGPLGGIQTALNHTQSEKVFMLSCDIPLLTVDTLFTLLKKAENDAKISFATSGKNWHPLVGIYSKSLLSAIENAIENDRLKLINFIKEHQYQEIEIEDSKSLTNINFPEELKQLEQIE</sequence>
<feature type="binding site" evidence="8">
    <location>
        <position position="97"/>
    </location>
    <ligand>
        <name>GTP</name>
        <dbReference type="ChEBI" id="CHEBI:37565"/>
    </ligand>
</feature>
<evidence type="ECO:0000256" key="3">
    <source>
        <dbReference type="ARBA" id="ARBA00022723"/>
    </source>
</evidence>
<organism evidence="10 11">
    <name type="scientific">Leeuwenhoekiella polynyae</name>
    <dbReference type="NCBI Taxonomy" id="1550906"/>
    <lineage>
        <taxon>Bacteria</taxon>
        <taxon>Pseudomonadati</taxon>
        <taxon>Bacteroidota</taxon>
        <taxon>Flavobacteriia</taxon>
        <taxon>Flavobacteriales</taxon>
        <taxon>Flavobacteriaceae</taxon>
        <taxon>Leeuwenhoekiella</taxon>
    </lineage>
</organism>
<feature type="binding site" evidence="8">
    <location>
        <position position="68"/>
    </location>
    <ligand>
        <name>GTP</name>
        <dbReference type="ChEBI" id="CHEBI:37565"/>
    </ligand>
</feature>
<dbReference type="GO" id="GO:0046872">
    <property type="term" value="F:metal ion binding"/>
    <property type="evidence" value="ECO:0007669"/>
    <property type="project" value="UniProtKB-KW"/>
</dbReference>
<evidence type="ECO:0000259" key="9">
    <source>
        <dbReference type="Pfam" id="PF12804"/>
    </source>
</evidence>
<evidence type="ECO:0000256" key="1">
    <source>
        <dbReference type="ARBA" id="ARBA00022490"/>
    </source>
</evidence>
<dbReference type="HAMAP" id="MF_00316">
    <property type="entry name" value="MobA"/>
    <property type="match status" value="1"/>
</dbReference>
<evidence type="ECO:0000256" key="6">
    <source>
        <dbReference type="ARBA" id="ARBA00023134"/>
    </source>
</evidence>
<dbReference type="Pfam" id="PF12804">
    <property type="entry name" value="NTP_transf_3"/>
    <property type="match status" value="1"/>
</dbReference>
<dbReference type="RefSeq" id="WP_128765331.1">
    <property type="nucleotide sequence ID" value="NZ_JBHUOO010000046.1"/>
</dbReference>
<evidence type="ECO:0000256" key="8">
    <source>
        <dbReference type="HAMAP-Rule" id="MF_00316"/>
    </source>
</evidence>
<comment type="cofactor">
    <cofactor evidence="8">
        <name>Mg(2+)</name>
        <dbReference type="ChEBI" id="CHEBI:18420"/>
    </cofactor>
</comment>
<protein>
    <recommendedName>
        <fullName evidence="8">Probable molybdenum cofactor guanylyltransferase</fullName>
        <shortName evidence="8">MoCo guanylyltransferase</shortName>
        <ecNumber evidence="8">2.7.7.77</ecNumber>
    </recommendedName>
    <alternativeName>
        <fullName evidence="8">GTP:molybdopterin guanylyltransferase</fullName>
    </alternativeName>
    <alternativeName>
        <fullName evidence="8">Mo-MPT guanylyltransferase</fullName>
    </alternativeName>
    <alternativeName>
        <fullName evidence="8">Molybdopterin guanylyltransferase</fullName>
    </alternativeName>
    <alternativeName>
        <fullName evidence="8">Molybdopterin-guanine dinucleotide synthase</fullName>
        <shortName evidence="8">MGD synthase</shortName>
    </alternativeName>
</protein>
<keyword evidence="5 8" id="KW-0460">Magnesium</keyword>
<feature type="domain" description="MobA-like NTP transferase" evidence="9">
    <location>
        <begin position="9"/>
        <end position="152"/>
    </location>
</feature>
<dbReference type="EC" id="2.7.7.77" evidence="8"/>
<proteinExistence type="inferred from homology"/>
<dbReference type="InterPro" id="IPR025877">
    <property type="entry name" value="MobA-like_NTP_Trfase"/>
</dbReference>
<name>A0A4V1KQQ8_9FLAO</name>
<feature type="binding site" evidence="8">
    <location>
        <position position="97"/>
    </location>
    <ligand>
        <name>Mg(2+)</name>
        <dbReference type="ChEBI" id="CHEBI:18420"/>
    </ligand>
</feature>
<comment type="function">
    <text evidence="8">Transfers a GMP moiety from GTP to Mo-molybdopterin (Mo-MPT) cofactor (Moco or molybdenum cofactor) to form Mo-molybdopterin guanine dinucleotide (Mo-MGD) cofactor.</text>
</comment>
<evidence type="ECO:0000256" key="4">
    <source>
        <dbReference type="ARBA" id="ARBA00022741"/>
    </source>
</evidence>
<comment type="subcellular location">
    <subcellularLocation>
        <location evidence="8">Cytoplasm</location>
    </subcellularLocation>
</comment>
<keyword evidence="6 8" id="KW-0342">GTP-binding</keyword>
<feature type="binding site" evidence="8">
    <location>
        <begin position="12"/>
        <end position="14"/>
    </location>
    <ligand>
        <name>GTP</name>
        <dbReference type="ChEBI" id="CHEBI:37565"/>
    </ligand>
</feature>
<dbReference type="SUPFAM" id="SSF53448">
    <property type="entry name" value="Nucleotide-diphospho-sugar transferases"/>
    <property type="match status" value="1"/>
</dbReference>
<keyword evidence="7 8" id="KW-0501">Molybdenum cofactor biosynthesis</keyword>
<gene>
    <name evidence="8" type="primary">mobA</name>
    <name evidence="10" type="ORF">DSM02_1861</name>
</gene>
<comment type="caution">
    <text evidence="8">Lacks conserved residue(s) required for the propagation of feature annotation.</text>
</comment>
<dbReference type="Proteomes" id="UP000289859">
    <property type="component" value="Unassembled WGS sequence"/>
</dbReference>
<comment type="catalytic activity">
    <reaction evidence="8">
        <text>Mo-molybdopterin + GTP + H(+) = Mo-molybdopterin guanine dinucleotide + diphosphate</text>
        <dbReference type="Rhea" id="RHEA:34243"/>
        <dbReference type="ChEBI" id="CHEBI:15378"/>
        <dbReference type="ChEBI" id="CHEBI:33019"/>
        <dbReference type="ChEBI" id="CHEBI:37565"/>
        <dbReference type="ChEBI" id="CHEBI:71302"/>
        <dbReference type="ChEBI" id="CHEBI:71310"/>
        <dbReference type="EC" id="2.7.7.77"/>
    </reaction>
</comment>
<evidence type="ECO:0000313" key="11">
    <source>
        <dbReference type="Proteomes" id="UP000289859"/>
    </source>
</evidence>
<comment type="domain">
    <text evidence="8">The N-terminal domain determines nucleotide recognition and specific binding, while the C-terminal domain determines the specific binding to the target protein.</text>
</comment>
<keyword evidence="10" id="KW-0548">Nucleotidyltransferase</keyword>
<dbReference type="Gene3D" id="3.90.550.10">
    <property type="entry name" value="Spore Coat Polysaccharide Biosynthesis Protein SpsA, Chain A"/>
    <property type="match status" value="1"/>
</dbReference>
<reference evidence="10 11" key="1">
    <citation type="submission" date="2018-07" db="EMBL/GenBank/DDBJ databases">
        <title>Leeuwenhoekiella genomics.</title>
        <authorList>
            <person name="Tahon G."/>
            <person name="Willems A."/>
        </authorList>
    </citation>
    <scope>NUCLEOTIDE SEQUENCE [LARGE SCALE GENOMIC DNA]</scope>
    <source>
        <strain evidence="10 11">LMG 29608</strain>
    </source>
</reference>
<dbReference type="CDD" id="cd02503">
    <property type="entry name" value="MobA"/>
    <property type="match status" value="1"/>
</dbReference>
<dbReference type="PANTHER" id="PTHR19136">
    <property type="entry name" value="MOLYBDENUM COFACTOR GUANYLYLTRANSFERASE"/>
    <property type="match status" value="1"/>
</dbReference>
<dbReference type="GO" id="GO:0061603">
    <property type="term" value="F:molybdenum cofactor guanylyltransferase activity"/>
    <property type="evidence" value="ECO:0007669"/>
    <property type="project" value="UniProtKB-EC"/>
</dbReference>
<keyword evidence="3 8" id="KW-0479">Metal-binding</keyword>
<dbReference type="GO" id="GO:0006777">
    <property type="term" value="P:Mo-molybdopterin cofactor biosynthetic process"/>
    <property type="evidence" value="ECO:0007669"/>
    <property type="project" value="UniProtKB-KW"/>
</dbReference>
<keyword evidence="4 8" id="KW-0547">Nucleotide-binding</keyword>
<keyword evidence="11" id="KW-1185">Reference proteome</keyword>
<dbReference type="AlphaFoldDB" id="A0A4V1KQQ8"/>
<evidence type="ECO:0000256" key="5">
    <source>
        <dbReference type="ARBA" id="ARBA00022842"/>
    </source>
</evidence>
<dbReference type="OrthoDB" id="9788394at2"/>
<evidence type="ECO:0000313" key="10">
    <source>
        <dbReference type="EMBL" id="RXG22262.1"/>
    </source>
</evidence>
<keyword evidence="2 8" id="KW-0808">Transferase</keyword>
<dbReference type="GO" id="GO:0005737">
    <property type="term" value="C:cytoplasm"/>
    <property type="evidence" value="ECO:0007669"/>
    <property type="project" value="UniProtKB-SubCell"/>
</dbReference>
<dbReference type="EMBL" id="QOVK01000006">
    <property type="protein sequence ID" value="RXG22262.1"/>
    <property type="molecule type" value="Genomic_DNA"/>
</dbReference>
<dbReference type="GO" id="GO:0005525">
    <property type="term" value="F:GTP binding"/>
    <property type="evidence" value="ECO:0007669"/>
    <property type="project" value="UniProtKB-UniRule"/>
</dbReference>
<evidence type="ECO:0000256" key="7">
    <source>
        <dbReference type="ARBA" id="ARBA00023150"/>
    </source>
</evidence>
<accession>A0A4V1KQQ8</accession>